<sequence>MANAGATGRFAVTARAFTPATINDHRLSPAAAAAAATTATSRLASPHLPCHFSLSRFANHQQLFTSYNGKNYRDGGESLCFLTVGSRLPTGFEGIEEQFEVEGLHERKS</sequence>
<organism evidence="1 2">
    <name type="scientific">Linum trigynum</name>
    <dbReference type="NCBI Taxonomy" id="586398"/>
    <lineage>
        <taxon>Eukaryota</taxon>
        <taxon>Viridiplantae</taxon>
        <taxon>Streptophyta</taxon>
        <taxon>Embryophyta</taxon>
        <taxon>Tracheophyta</taxon>
        <taxon>Spermatophyta</taxon>
        <taxon>Magnoliopsida</taxon>
        <taxon>eudicotyledons</taxon>
        <taxon>Gunneridae</taxon>
        <taxon>Pentapetalae</taxon>
        <taxon>rosids</taxon>
        <taxon>fabids</taxon>
        <taxon>Malpighiales</taxon>
        <taxon>Linaceae</taxon>
        <taxon>Linum</taxon>
    </lineage>
</organism>
<name>A0AAV2DML0_9ROSI</name>
<accession>A0AAV2DML0</accession>
<keyword evidence="2" id="KW-1185">Reference proteome</keyword>
<dbReference type="AlphaFoldDB" id="A0AAV2DML0"/>
<evidence type="ECO:0000313" key="1">
    <source>
        <dbReference type="EMBL" id="CAL1374730.1"/>
    </source>
</evidence>
<dbReference type="EMBL" id="OZ034816">
    <property type="protein sequence ID" value="CAL1374730.1"/>
    <property type="molecule type" value="Genomic_DNA"/>
</dbReference>
<proteinExistence type="predicted"/>
<evidence type="ECO:0008006" key="3">
    <source>
        <dbReference type="Google" id="ProtNLM"/>
    </source>
</evidence>
<dbReference type="Proteomes" id="UP001497516">
    <property type="component" value="Chromosome 3"/>
</dbReference>
<reference evidence="1 2" key="1">
    <citation type="submission" date="2024-04" db="EMBL/GenBank/DDBJ databases">
        <authorList>
            <person name="Fracassetti M."/>
        </authorList>
    </citation>
    <scope>NUCLEOTIDE SEQUENCE [LARGE SCALE GENOMIC DNA]</scope>
</reference>
<gene>
    <name evidence="1" type="ORF">LTRI10_LOCUS16574</name>
</gene>
<protein>
    <recommendedName>
        <fullName evidence="3">Peptidylprolyl isomerase</fullName>
    </recommendedName>
</protein>
<evidence type="ECO:0000313" key="2">
    <source>
        <dbReference type="Proteomes" id="UP001497516"/>
    </source>
</evidence>